<sequence length="463" mass="48271">MTSDPTPRPPVPGRWRTFLWLWGSQALSVIGSAVAGFAFTIYLTQTRYPLEGDKPQLATALALTALAWTLTATLSAPLAGAWTDRHDRRRIMLACDLLGAALALGTLALLLSPAAPLWALVALTGLMGLVSTFHGSAFDASYTSLVPRERLPRANGMMQTIWSLAGLVGPALAALLIGVPALLREGGAPPPWLAGLGVGGLRDGVPFAFAVDGASFLLAAAVLSRLRVPSPAAVTDSGERRRLTDDMKFGWQFIGRRRPLLQLLLTFAVANLCSSGLGVLEPLIAKFSLAADWQARGSSFQSALATLTVSQSVGGILGGVLISAWGGLKRQRVLGVLVPMIVSGLALAAFGLSAAVLSASAALLIMGLTFPAMNAHSQSIWQSQVPPEMQGRVFSVRRLIAQFTSPASAALAGVLAARYAPGAVVVIAGLLYAGVAALQLLNPALRQVEEVLPAVTPPRVHPG</sequence>
<evidence type="ECO:0000313" key="8">
    <source>
        <dbReference type="EMBL" id="PNY80787.1"/>
    </source>
</evidence>
<evidence type="ECO:0000313" key="9">
    <source>
        <dbReference type="Proteomes" id="UP000236379"/>
    </source>
</evidence>
<feature type="transmembrane region" description="Helical" evidence="6">
    <location>
        <begin position="423"/>
        <end position="441"/>
    </location>
</feature>
<organism evidence="8 9">
    <name type="scientific">Deinococcus koreensis</name>
    <dbReference type="NCBI Taxonomy" id="2054903"/>
    <lineage>
        <taxon>Bacteria</taxon>
        <taxon>Thermotogati</taxon>
        <taxon>Deinococcota</taxon>
        <taxon>Deinococci</taxon>
        <taxon>Deinococcales</taxon>
        <taxon>Deinococcaceae</taxon>
        <taxon>Deinococcus</taxon>
    </lineage>
</organism>
<name>A0A2K3UW80_9DEIO</name>
<dbReference type="PANTHER" id="PTHR23513">
    <property type="entry name" value="INTEGRAL MEMBRANE EFFLUX PROTEIN-RELATED"/>
    <property type="match status" value="1"/>
</dbReference>
<feature type="transmembrane region" description="Helical" evidence="6">
    <location>
        <begin position="333"/>
        <end position="350"/>
    </location>
</feature>
<keyword evidence="5 6" id="KW-0472">Membrane</keyword>
<protein>
    <submittedName>
        <fullName evidence="8">MFS transporter</fullName>
    </submittedName>
</protein>
<dbReference type="InterPro" id="IPR011701">
    <property type="entry name" value="MFS"/>
</dbReference>
<feature type="domain" description="Major facilitator superfamily (MFS) profile" evidence="7">
    <location>
        <begin position="262"/>
        <end position="463"/>
    </location>
</feature>
<dbReference type="InterPro" id="IPR020846">
    <property type="entry name" value="MFS_dom"/>
</dbReference>
<feature type="transmembrane region" description="Helical" evidence="6">
    <location>
        <begin position="300"/>
        <end position="321"/>
    </location>
</feature>
<dbReference type="EMBL" id="PPPD01000001">
    <property type="protein sequence ID" value="PNY80787.1"/>
    <property type="molecule type" value="Genomic_DNA"/>
</dbReference>
<reference evidence="8 9" key="1">
    <citation type="submission" date="2018-01" db="EMBL/GenBank/DDBJ databases">
        <title>Deinococcus koreensis sp. nov., a radiation-resistant bacterium isolated from river water.</title>
        <authorList>
            <person name="Choi A."/>
        </authorList>
    </citation>
    <scope>NUCLEOTIDE SEQUENCE [LARGE SCALE GENOMIC DNA]</scope>
    <source>
        <strain evidence="8 9">SJW1-2</strain>
    </source>
</reference>
<evidence type="ECO:0000259" key="7">
    <source>
        <dbReference type="PROSITE" id="PS50850"/>
    </source>
</evidence>
<evidence type="ECO:0000256" key="1">
    <source>
        <dbReference type="ARBA" id="ARBA00004651"/>
    </source>
</evidence>
<comment type="caution">
    <text evidence="8">The sequence shown here is derived from an EMBL/GenBank/DDBJ whole genome shotgun (WGS) entry which is preliminary data.</text>
</comment>
<feature type="transmembrane region" description="Helical" evidence="6">
    <location>
        <begin position="57"/>
        <end position="79"/>
    </location>
</feature>
<evidence type="ECO:0000256" key="3">
    <source>
        <dbReference type="ARBA" id="ARBA00022692"/>
    </source>
</evidence>
<evidence type="ECO:0000256" key="6">
    <source>
        <dbReference type="SAM" id="Phobius"/>
    </source>
</evidence>
<dbReference type="PANTHER" id="PTHR23513:SF11">
    <property type="entry name" value="STAPHYLOFERRIN A TRANSPORTER"/>
    <property type="match status" value="1"/>
</dbReference>
<dbReference type="CDD" id="cd06173">
    <property type="entry name" value="MFS_MefA_like"/>
    <property type="match status" value="1"/>
</dbReference>
<proteinExistence type="predicted"/>
<evidence type="ECO:0000256" key="2">
    <source>
        <dbReference type="ARBA" id="ARBA00022475"/>
    </source>
</evidence>
<dbReference type="Proteomes" id="UP000236379">
    <property type="component" value="Unassembled WGS sequence"/>
</dbReference>
<dbReference type="GO" id="GO:0005886">
    <property type="term" value="C:plasma membrane"/>
    <property type="evidence" value="ECO:0007669"/>
    <property type="project" value="UniProtKB-SubCell"/>
</dbReference>
<dbReference type="InterPro" id="IPR036259">
    <property type="entry name" value="MFS_trans_sf"/>
</dbReference>
<keyword evidence="2" id="KW-1003">Cell membrane</keyword>
<evidence type="ECO:0000256" key="5">
    <source>
        <dbReference type="ARBA" id="ARBA00023136"/>
    </source>
</evidence>
<evidence type="ECO:0000256" key="4">
    <source>
        <dbReference type="ARBA" id="ARBA00022989"/>
    </source>
</evidence>
<feature type="transmembrane region" description="Helical" evidence="6">
    <location>
        <begin position="91"/>
        <end position="111"/>
    </location>
</feature>
<accession>A0A2K3UW80</accession>
<keyword evidence="4 6" id="KW-1133">Transmembrane helix</keyword>
<gene>
    <name evidence="8" type="ORF">CVO96_04850</name>
</gene>
<dbReference type="Pfam" id="PF07690">
    <property type="entry name" value="MFS_1"/>
    <property type="match status" value="1"/>
</dbReference>
<dbReference type="AlphaFoldDB" id="A0A2K3UW80"/>
<keyword evidence="9" id="KW-1185">Reference proteome</keyword>
<feature type="transmembrane region" description="Helical" evidence="6">
    <location>
        <begin position="204"/>
        <end position="223"/>
    </location>
</feature>
<dbReference type="GO" id="GO:0022857">
    <property type="term" value="F:transmembrane transporter activity"/>
    <property type="evidence" value="ECO:0007669"/>
    <property type="project" value="InterPro"/>
</dbReference>
<feature type="transmembrane region" description="Helical" evidence="6">
    <location>
        <begin position="260"/>
        <end position="280"/>
    </location>
</feature>
<dbReference type="OrthoDB" id="9775268at2"/>
<feature type="transmembrane region" description="Helical" evidence="6">
    <location>
        <begin position="20"/>
        <end position="45"/>
    </location>
</feature>
<keyword evidence="3 6" id="KW-0812">Transmembrane</keyword>
<comment type="subcellular location">
    <subcellularLocation>
        <location evidence="1">Cell membrane</location>
        <topology evidence="1">Multi-pass membrane protein</topology>
    </subcellularLocation>
</comment>
<feature type="transmembrane region" description="Helical" evidence="6">
    <location>
        <begin position="161"/>
        <end position="184"/>
    </location>
</feature>
<dbReference type="SUPFAM" id="SSF103473">
    <property type="entry name" value="MFS general substrate transporter"/>
    <property type="match status" value="1"/>
</dbReference>
<dbReference type="Gene3D" id="1.20.1250.20">
    <property type="entry name" value="MFS general substrate transporter like domains"/>
    <property type="match status" value="1"/>
</dbReference>
<feature type="transmembrane region" description="Helical" evidence="6">
    <location>
        <begin position="117"/>
        <end position="140"/>
    </location>
</feature>
<dbReference type="PROSITE" id="PS50850">
    <property type="entry name" value="MFS"/>
    <property type="match status" value="1"/>
</dbReference>
<dbReference type="RefSeq" id="WP_103310958.1">
    <property type="nucleotide sequence ID" value="NZ_PPPD01000001.1"/>
</dbReference>